<gene>
    <name evidence="2" type="ORF">NCTC13098_00564</name>
</gene>
<evidence type="ECO:0000313" key="3">
    <source>
        <dbReference type="Proteomes" id="UP000274346"/>
    </source>
</evidence>
<protein>
    <submittedName>
        <fullName evidence="2">Uncharacterized protein</fullName>
    </submittedName>
</protein>
<feature type="compositionally biased region" description="Polar residues" evidence="1">
    <location>
        <begin position="1"/>
        <end position="11"/>
    </location>
</feature>
<accession>A0A3P8JC05</accession>
<proteinExistence type="predicted"/>
<dbReference type="EMBL" id="LR131271">
    <property type="protein sequence ID" value="VDR24278.1"/>
    <property type="molecule type" value="Genomic_DNA"/>
</dbReference>
<sequence length="53" mass="6007">MSNDPLKTSVSEGLAKMHEASEFIPEETVEELAEKARKDAEESKLQHRNKHAE</sequence>
<evidence type="ECO:0000313" key="2">
    <source>
        <dbReference type="EMBL" id="VDR24278.1"/>
    </source>
</evidence>
<feature type="compositionally biased region" description="Basic and acidic residues" evidence="1">
    <location>
        <begin position="32"/>
        <end position="53"/>
    </location>
</feature>
<dbReference type="Proteomes" id="UP000274346">
    <property type="component" value="Chromosome"/>
</dbReference>
<feature type="region of interest" description="Disordered" evidence="1">
    <location>
        <begin position="1"/>
        <end position="53"/>
    </location>
</feature>
<dbReference type="KEGG" id="rtg:NCTC13098_00564"/>
<dbReference type="AlphaFoldDB" id="A0A3P8JC05"/>
<organism evidence="2 3">
    <name type="scientific">Raoultella terrigena</name>
    <name type="common">Klebsiella terrigena</name>
    <dbReference type="NCBI Taxonomy" id="577"/>
    <lineage>
        <taxon>Bacteria</taxon>
        <taxon>Pseudomonadati</taxon>
        <taxon>Pseudomonadota</taxon>
        <taxon>Gammaproteobacteria</taxon>
        <taxon>Enterobacterales</taxon>
        <taxon>Enterobacteriaceae</taxon>
        <taxon>Klebsiella/Raoultella group</taxon>
        <taxon>Raoultella</taxon>
    </lineage>
</organism>
<name>A0A3P8JC05_RAOTE</name>
<reference evidence="2 3" key="1">
    <citation type="submission" date="2018-12" db="EMBL/GenBank/DDBJ databases">
        <authorList>
            <consortium name="Pathogen Informatics"/>
        </authorList>
    </citation>
    <scope>NUCLEOTIDE SEQUENCE [LARGE SCALE GENOMIC DNA]</scope>
    <source>
        <strain evidence="2 3">NCTC13098</strain>
    </source>
</reference>
<evidence type="ECO:0000256" key="1">
    <source>
        <dbReference type="SAM" id="MobiDB-lite"/>
    </source>
</evidence>